<dbReference type="Proteomes" id="UP001454036">
    <property type="component" value="Unassembled WGS sequence"/>
</dbReference>
<keyword evidence="1" id="KW-0812">Transmembrane</keyword>
<keyword evidence="1" id="KW-0472">Membrane</keyword>
<comment type="caution">
    <text evidence="2">The sequence shown here is derived from an EMBL/GenBank/DDBJ whole genome shotgun (WGS) entry which is preliminary data.</text>
</comment>
<evidence type="ECO:0000313" key="3">
    <source>
        <dbReference type="Proteomes" id="UP001454036"/>
    </source>
</evidence>
<accession>A0AAV3PBN4</accession>
<dbReference type="EMBL" id="BAABME010017093">
    <property type="protein sequence ID" value="GAA0148726.1"/>
    <property type="molecule type" value="Genomic_DNA"/>
</dbReference>
<proteinExistence type="predicted"/>
<sequence length="105" mass="11082">MLPEYGSARSTAYRPSVVHQMIPPVDHNAAILQELLANQKRESAGVRVFGFGAAFFLGSKCFFFFGGGAKETGMLSATLFRRGLIVGIAATEGVVGAKKAGTIES</sequence>
<keyword evidence="1" id="KW-1133">Transmembrane helix</keyword>
<evidence type="ECO:0000313" key="2">
    <source>
        <dbReference type="EMBL" id="GAA0148726.1"/>
    </source>
</evidence>
<gene>
    <name evidence="2" type="ORF">LIER_36782</name>
</gene>
<dbReference type="AlphaFoldDB" id="A0AAV3PBN4"/>
<organism evidence="2 3">
    <name type="scientific">Lithospermum erythrorhizon</name>
    <name type="common">Purple gromwell</name>
    <name type="synonym">Lithospermum officinale var. erythrorhizon</name>
    <dbReference type="NCBI Taxonomy" id="34254"/>
    <lineage>
        <taxon>Eukaryota</taxon>
        <taxon>Viridiplantae</taxon>
        <taxon>Streptophyta</taxon>
        <taxon>Embryophyta</taxon>
        <taxon>Tracheophyta</taxon>
        <taxon>Spermatophyta</taxon>
        <taxon>Magnoliopsida</taxon>
        <taxon>eudicotyledons</taxon>
        <taxon>Gunneridae</taxon>
        <taxon>Pentapetalae</taxon>
        <taxon>asterids</taxon>
        <taxon>lamiids</taxon>
        <taxon>Boraginales</taxon>
        <taxon>Boraginaceae</taxon>
        <taxon>Boraginoideae</taxon>
        <taxon>Lithospermeae</taxon>
        <taxon>Lithospermum</taxon>
    </lineage>
</organism>
<keyword evidence="3" id="KW-1185">Reference proteome</keyword>
<evidence type="ECO:0000256" key="1">
    <source>
        <dbReference type="SAM" id="Phobius"/>
    </source>
</evidence>
<protein>
    <submittedName>
        <fullName evidence="2">Uncharacterized protein</fullName>
    </submittedName>
</protein>
<feature type="transmembrane region" description="Helical" evidence="1">
    <location>
        <begin position="44"/>
        <end position="65"/>
    </location>
</feature>
<reference evidence="2 3" key="1">
    <citation type="submission" date="2024-01" db="EMBL/GenBank/DDBJ databases">
        <title>The complete chloroplast genome sequence of Lithospermum erythrorhizon: insights into the phylogenetic relationship among Boraginaceae species and the maternal lineages of purple gromwells.</title>
        <authorList>
            <person name="Okada T."/>
            <person name="Watanabe K."/>
        </authorList>
    </citation>
    <scope>NUCLEOTIDE SEQUENCE [LARGE SCALE GENOMIC DNA]</scope>
</reference>
<name>A0AAV3PBN4_LITER</name>